<dbReference type="EMBL" id="QQZY01000001">
    <property type="protein sequence ID" value="RDI75755.1"/>
    <property type="molecule type" value="Genomic_DNA"/>
</dbReference>
<evidence type="ECO:0000313" key="1">
    <source>
        <dbReference type="EMBL" id="RDI75755.1"/>
    </source>
</evidence>
<proteinExistence type="predicted"/>
<organism evidence="1 2">
    <name type="scientific">Gaiella occulta</name>
    <dbReference type="NCBI Taxonomy" id="1002870"/>
    <lineage>
        <taxon>Bacteria</taxon>
        <taxon>Bacillati</taxon>
        <taxon>Actinomycetota</taxon>
        <taxon>Thermoleophilia</taxon>
        <taxon>Gaiellales</taxon>
        <taxon>Gaiellaceae</taxon>
        <taxon>Gaiella</taxon>
    </lineage>
</organism>
<dbReference type="RefSeq" id="WP_114794647.1">
    <property type="nucleotide sequence ID" value="NZ_QQZY01000001.1"/>
</dbReference>
<keyword evidence="2" id="KW-1185">Reference proteome</keyword>
<protein>
    <recommendedName>
        <fullName evidence="3">Thioesterase-like superfamily</fullName>
    </recommendedName>
</protein>
<dbReference type="Gene3D" id="3.10.129.10">
    <property type="entry name" value="Hotdog Thioesterase"/>
    <property type="match status" value="1"/>
</dbReference>
<dbReference type="InterPro" id="IPR029069">
    <property type="entry name" value="HotDog_dom_sf"/>
</dbReference>
<accession>A0A7M2Z151</accession>
<dbReference type="Proteomes" id="UP000254134">
    <property type="component" value="Unassembled WGS sequence"/>
</dbReference>
<dbReference type="AlphaFoldDB" id="A0A7M2Z151"/>
<reference evidence="1 2" key="1">
    <citation type="submission" date="2018-07" db="EMBL/GenBank/DDBJ databases">
        <title>High-quality-draft genome sequence of Gaiella occulta.</title>
        <authorList>
            <person name="Severino R."/>
            <person name="Froufe H.J.C."/>
            <person name="Rainey F.A."/>
            <person name="Barroso C."/>
            <person name="Albuquerque L."/>
            <person name="Lobo-Da-Cunha A."/>
            <person name="Da Costa M.S."/>
            <person name="Egas C."/>
        </authorList>
    </citation>
    <scope>NUCLEOTIDE SEQUENCE [LARGE SCALE GENOMIC DNA]</scope>
    <source>
        <strain evidence="1 2">F2-233</strain>
    </source>
</reference>
<evidence type="ECO:0000313" key="2">
    <source>
        <dbReference type="Proteomes" id="UP000254134"/>
    </source>
</evidence>
<dbReference type="OrthoDB" id="5495835at2"/>
<evidence type="ECO:0008006" key="3">
    <source>
        <dbReference type="Google" id="ProtNLM"/>
    </source>
</evidence>
<reference evidence="2" key="2">
    <citation type="journal article" date="2019" name="MicrobiologyOpen">
        <title>High-quality draft genome sequence of Gaiella occulta isolated from a 150 meter deep mineral water borehole and comparison with the genome sequences of other deep-branching lineages of the phylum Actinobacteria.</title>
        <authorList>
            <person name="Severino R."/>
            <person name="Froufe H.J.C."/>
            <person name="Barroso C."/>
            <person name="Albuquerque L."/>
            <person name="Lobo-da-Cunha A."/>
            <person name="da Costa M.S."/>
            <person name="Egas C."/>
        </authorList>
    </citation>
    <scope>NUCLEOTIDE SEQUENCE [LARGE SCALE GENOMIC DNA]</scope>
    <source>
        <strain evidence="2">F2-233</strain>
    </source>
</reference>
<dbReference type="SUPFAM" id="SSF54637">
    <property type="entry name" value="Thioesterase/thiol ester dehydrase-isomerase"/>
    <property type="match status" value="1"/>
</dbReference>
<comment type="caution">
    <text evidence="1">The sequence shown here is derived from an EMBL/GenBank/DDBJ whole genome shotgun (WGS) entry which is preliminary data.</text>
</comment>
<name>A0A7M2Z151_9ACTN</name>
<gene>
    <name evidence="1" type="ORF">Gocc_0174</name>
</gene>
<sequence>MELAPVTIARRYRGPRTSANGGYAAGLLAGALGAGAAEVTLRLPPPLDRPLELRREGERMLMLDAEVLVAEARPADPGLVPPPPPSWDEAVAAARAAGGWGAPAFDECFVCGVRPDGLEIHAGRVESRPPLVAATWVAHEVAPEIVWAAIDCPGAYALRGEGRGEPLLARITARLDRLPQEGERCVVVGWPLDEDGRKRHAGTALYGEDGEPLAVSAQLWIAPRPPR</sequence>